<dbReference type="Pfam" id="PF07110">
    <property type="entry name" value="EthD"/>
    <property type="match status" value="1"/>
</dbReference>
<evidence type="ECO:0000313" key="2">
    <source>
        <dbReference type="EMBL" id="GGD78959.1"/>
    </source>
</evidence>
<dbReference type="Proteomes" id="UP000612349">
    <property type="component" value="Unassembled WGS sequence"/>
</dbReference>
<dbReference type="InterPro" id="IPR009799">
    <property type="entry name" value="EthD_dom"/>
</dbReference>
<dbReference type="InterPro" id="IPR011008">
    <property type="entry name" value="Dimeric_a/b-barrel"/>
</dbReference>
<dbReference type="RefSeq" id="WP_066771945.1">
    <property type="nucleotide sequence ID" value="NZ_BMIP01000008.1"/>
</dbReference>
<keyword evidence="3" id="KW-1185">Reference proteome</keyword>
<evidence type="ECO:0000313" key="3">
    <source>
        <dbReference type="Proteomes" id="UP000612349"/>
    </source>
</evidence>
<dbReference type="SUPFAM" id="SSF54909">
    <property type="entry name" value="Dimeric alpha+beta barrel"/>
    <property type="match status" value="1"/>
</dbReference>
<sequence>MTITLMTIMRRRAGMSQAEFVDYYEAAHARIGEKVLAGHATRYVRRFLMPFGHDDEAGAPDVILEIDFPDREAMDAFFVSVADPAVAAMIAEDEERLFDRPSMRSYLLDERESALPPV</sequence>
<protein>
    <recommendedName>
        <fullName evidence="1">EthD domain-containing protein</fullName>
    </recommendedName>
</protein>
<accession>A0A917DXS1</accession>
<feature type="domain" description="EthD" evidence="1">
    <location>
        <begin position="13"/>
        <end position="100"/>
    </location>
</feature>
<proteinExistence type="predicted"/>
<dbReference type="GO" id="GO:0016491">
    <property type="term" value="F:oxidoreductase activity"/>
    <property type="evidence" value="ECO:0007669"/>
    <property type="project" value="InterPro"/>
</dbReference>
<gene>
    <name evidence="2" type="ORF">GCM10010990_31050</name>
</gene>
<dbReference type="EMBL" id="BMIP01000008">
    <property type="protein sequence ID" value="GGD78959.1"/>
    <property type="molecule type" value="Genomic_DNA"/>
</dbReference>
<dbReference type="OrthoDB" id="2613214at2"/>
<reference evidence="2" key="2">
    <citation type="submission" date="2020-09" db="EMBL/GenBank/DDBJ databases">
        <authorList>
            <person name="Sun Q."/>
            <person name="Zhou Y."/>
        </authorList>
    </citation>
    <scope>NUCLEOTIDE SEQUENCE</scope>
    <source>
        <strain evidence="2">CGMCC 1.15360</strain>
    </source>
</reference>
<dbReference type="Gene3D" id="3.30.70.100">
    <property type="match status" value="1"/>
</dbReference>
<reference evidence="2" key="1">
    <citation type="journal article" date="2014" name="Int. J. Syst. Evol. Microbiol.">
        <title>Complete genome sequence of Corynebacterium casei LMG S-19264T (=DSM 44701T), isolated from a smear-ripened cheese.</title>
        <authorList>
            <consortium name="US DOE Joint Genome Institute (JGI-PGF)"/>
            <person name="Walter F."/>
            <person name="Albersmeier A."/>
            <person name="Kalinowski J."/>
            <person name="Ruckert C."/>
        </authorList>
    </citation>
    <scope>NUCLEOTIDE SEQUENCE</scope>
    <source>
        <strain evidence="2">CGMCC 1.15360</strain>
    </source>
</reference>
<name>A0A917DXS1_9SPHN</name>
<organism evidence="2 3">
    <name type="scientific">Croceicoccus mobilis</name>
    <dbReference type="NCBI Taxonomy" id="1703339"/>
    <lineage>
        <taxon>Bacteria</taxon>
        <taxon>Pseudomonadati</taxon>
        <taxon>Pseudomonadota</taxon>
        <taxon>Alphaproteobacteria</taxon>
        <taxon>Sphingomonadales</taxon>
        <taxon>Erythrobacteraceae</taxon>
        <taxon>Croceicoccus</taxon>
    </lineage>
</organism>
<dbReference type="AlphaFoldDB" id="A0A917DXS1"/>
<comment type="caution">
    <text evidence="2">The sequence shown here is derived from an EMBL/GenBank/DDBJ whole genome shotgun (WGS) entry which is preliminary data.</text>
</comment>
<evidence type="ECO:0000259" key="1">
    <source>
        <dbReference type="Pfam" id="PF07110"/>
    </source>
</evidence>